<dbReference type="STRING" id="400682.A0A1X7TX82"/>
<proteinExistence type="inferred from homology"/>
<sequence>MGNLLRVLNDKGPVPKVDFYVDFESAEPTDAEKEVYSKVSEILTDAPRILEELRSYKGAGESIREAISNPQSSEHQEKAWQMVCPLVQQLKSFYEYALSLEKAVCDILVILCLPTMAAIEHLEKQQAITKQLAHILDFTLAFDDLKMGNPQIQNDFSYYRRTLNRRKMEDLTSGVASSSDQAFDLPDDMANRMSLFYANPTPILHGLAGATSQLLKENSEITLDLMTDCLCTTASVCRVINENAEYKTRFQSEETVIFTLRVMVGAIILYDHLHPVGAFAKRAPIDMKASIKIIKEHPSCADGLINALKYNTKHFNDEATPRATKTLLST</sequence>
<dbReference type="InterPro" id="IPR039789">
    <property type="entry name" value="CYRI"/>
</dbReference>
<dbReference type="FunCoup" id="A0A1X7TX82">
    <property type="interactions" value="5"/>
</dbReference>
<dbReference type="EnsemblMetazoa" id="XM_003389542.3">
    <property type="protein sequence ID" value="XP_003389590.1"/>
    <property type="gene ID" value="LOC100642155"/>
</dbReference>
<organism evidence="6">
    <name type="scientific">Amphimedon queenslandica</name>
    <name type="common">Sponge</name>
    <dbReference type="NCBI Taxonomy" id="400682"/>
    <lineage>
        <taxon>Eukaryota</taxon>
        <taxon>Metazoa</taxon>
        <taxon>Porifera</taxon>
        <taxon>Demospongiae</taxon>
        <taxon>Heteroscleromorpha</taxon>
        <taxon>Haplosclerida</taxon>
        <taxon>Niphatidae</taxon>
        <taxon>Amphimedon</taxon>
    </lineage>
</organism>
<accession>A0A1X7TX82</accession>
<evidence type="ECO:0000313" key="7">
    <source>
        <dbReference type="Proteomes" id="UP000007879"/>
    </source>
</evidence>
<dbReference type="AlphaFoldDB" id="A0A1X7TX82"/>
<dbReference type="Pfam" id="PF07159">
    <property type="entry name" value="CYRIA-B_Rac1-bd"/>
    <property type="match status" value="1"/>
</dbReference>
<evidence type="ECO:0000256" key="2">
    <source>
        <dbReference type="ARBA" id="ARBA00005778"/>
    </source>
</evidence>
<reference evidence="7" key="1">
    <citation type="journal article" date="2010" name="Nature">
        <title>The Amphimedon queenslandica genome and the evolution of animal complexity.</title>
        <authorList>
            <person name="Srivastava M."/>
            <person name="Simakov O."/>
            <person name="Chapman J."/>
            <person name="Fahey B."/>
            <person name="Gauthier M.E."/>
            <person name="Mitros T."/>
            <person name="Richards G.S."/>
            <person name="Conaco C."/>
            <person name="Dacre M."/>
            <person name="Hellsten U."/>
            <person name="Larroux C."/>
            <person name="Putnam N.H."/>
            <person name="Stanke M."/>
            <person name="Adamska M."/>
            <person name="Darling A."/>
            <person name="Degnan S.M."/>
            <person name="Oakley T.H."/>
            <person name="Plachetzki D.C."/>
            <person name="Zhai Y."/>
            <person name="Adamski M."/>
            <person name="Calcino A."/>
            <person name="Cummins S.F."/>
            <person name="Goodstein D.M."/>
            <person name="Harris C."/>
            <person name="Jackson D.J."/>
            <person name="Leys S.P."/>
            <person name="Shu S."/>
            <person name="Woodcroft B.J."/>
            <person name="Vervoort M."/>
            <person name="Kosik K.S."/>
            <person name="Manning G."/>
            <person name="Degnan B.M."/>
            <person name="Rokhsar D.S."/>
        </authorList>
    </citation>
    <scope>NUCLEOTIDE SEQUENCE [LARGE SCALE GENOMIC DNA]</scope>
</reference>
<dbReference type="PANTHER" id="PTHR12422">
    <property type="entry name" value="GH09096P"/>
    <property type="match status" value="1"/>
</dbReference>
<dbReference type="InterPro" id="IPR009828">
    <property type="entry name" value="CYRIA/CYRIB_Rac1-bd"/>
</dbReference>
<dbReference type="eggNOG" id="KOG3951">
    <property type="taxonomic scope" value="Eukaryota"/>
</dbReference>
<dbReference type="OMA" id="EYRSRFN"/>
<keyword evidence="4" id="KW-0449">Lipoprotein</keyword>
<evidence type="ECO:0000313" key="6">
    <source>
        <dbReference type="EnsemblMetazoa" id="Aqu2.1.19903_001"/>
    </source>
</evidence>
<keyword evidence="7" id="KW-1185">Reference proteome</keyword>
<keyword evidence="3" id="KW-0472">Membrane</keyword>
<dbReference type="Proteomes" id="UP000007879">
    <property type="component" value="Unassembled WGS sequence"/>
</dbReference>
<dbReference type="InParanoid" id="A0A1X7TX82"/>
<comment type="subcellular location">
    <subcellularLocation>
        <location evidence="1">Membrane</location>
        <topology evidence="1">Lipid-anchor</topology>
    </subcellularLocation>
</comment>
<reference evidence="6" key="2">
    <citation type="submission" date="2017-05" db="UniProtKB">
        <authorList>
            <consortium name="EnsemblMetazoa"/>
        </authorList>
    </citation>
    <scope>IDENTIFICATION</scope>
</reference>
<dbReference type="OrthoDB" id="60973at2759"/>
<dbReference type="GO" id="GO:0030833">
    <property type="term" value="P:regulation of actin filament polymerization"/>
    <property type="evidence" value="ECO:0007669"/>
    <property type="project" value="InterPro"/>
</dbReference>
<feature type="domain" description="CYRIA/CYRIB Rac1 binding" evidence="5">
    <location>
        <begin position="18"/>
        <end position="325"/>
    </location>
</feature>
<evidence type="ECO:0000256" key="3">
    <source>
        <dbReference type="ARBA" id="ARBA00023136"/>
    </source>
</evidence>
<gene>
    <name evidence="6" type="primary">100642155</name>
</gene>
<protein>
    <recommendedName>
        <fullName evidence="5">CYRIA/CYRIB Rac1 binding domain-containing protein</fullName>
    </recommendedName>
</protein>
<dbReference type="EnsemblMetazoa" id="Aqu2.1.19903_001">
    <property type="protein sequence ID" value="Aqu2.1.19903_001"/>
    <property type="gene ID" value="Aqu2.1.19903"/>
</dbReference>
<dbReference type="GO" id="GO:0031267">
    <property type="term" value="F:small GTPase binding"/>
    <property type="evidence" value="ECO:0007669"/>
    <property type="project" value="InterPro"/>
</dbReference>
<dbReference type="KEGG" id="aqu:100642155"/>
<evidence type="ECO:0000256" key="1">
    <source>
        <dbReference type="ARBA" id="ARBA00004635"/>
    </source>
</evidence>
<evidence type="ECO:0000259" key="5">
    <source>
        <dbReference type="Pfam" id="PF07159"/>
    </source>
</evidence>
<evidence type="ECO:0000256" key="4">
    <source>
        <dbReference type="ARBA" id="ARBA00023288"/>
    </source>
</evidence>
<comment type="similarity">
    <text evidence="2">Belongs to the CYRI family.</text>
</comment>
<dbReference type="GO" id="GO:0016020">
    <property type="term" value="C:membrane"/>
    <property type="evidence" value="ECO:0007669"/>
    <property type="project" value="UniProtKB-SubCell"/>
</dbReference>
<name>A0A1X7TX82_AMPQE</name>